<dbReference type="AlphaFoldDB" id="J5KJN6"/>
<protein>
    <submittedName>
        <fullName evidence="1">Uncharacterized protein</fullName>
    </submittedName>
</protein>
<name>J5KJN6_9GAMM</name>
<accession>J5KJN6</accession>
<reference evidence="1 2" key="1">
    <citation type="journal article" date="2012" name="ISME J.">
        <title>Genomic insights to SAR86, an abundant and uncultivated marine bacterial lineage.</title>
        <authorList>
            <person name="Dupont C.L."/>
            <person name="Rusch D.B."/>
            <person name="Yooseph S."/>
            <person name="Lombardo M.J."/>
            <person name="Richter R.A."/>
            <person name="Valas R."/>
            <person name="Novotny M."/>
            <person name="Yee-Greenbaum J."/>
            <person name="Selengut J.D."/>
            <person name="Haft D.H."/>
            <person name="Halpern A.L."/>
            <person name="Lasken R.S."/>
            <person name="Nealson K."/>
            <person name="Friedman R."/>
            <person name="Venter J.C."/>
        </authorList>
    </citation>
    <scope>NUCLEOTIDE SEQUENCE [LARGE SCALE GENOMIC DNA]</scope>
</reference>
<evidence type="ECO:0000313" key="1">
    <source>
        <dbReference type="EMBL" id="EJP74133.1"/>
    </source>
</evidence>
<dbReference type="HOGENOM" id="CLU_3066086_0_0_6"/>
<dbReference type="EMBL" id="JH611160">
    <property type="protein sequence ID" value="EJP74133.1"/>
    <property type="molecule type" value="Genomic_DNA"/>
</dbReference>
<gene>
    <name evidence="1" type="ORF">NT02SARS_1732</name>
</gene>
<organism evidence="1 2">
    <name type="scientific">SAR86 cluster bacterium SAR86B</name>
    <dbReference type="NCBI Taxonomy" id="1123867"/>
    <lineage>
        <taxon>Bacteria</taxon>
        <taxon>Pseudomonadati</taxon>
        <taxon>Pseudomonadota</taxon>
        <taxon>Gammaproteobacteria</taxon>
        <taxon>SAR86 cluster</taxon>
    </lineage>
</organism>
<sequence>MNCCHNRQHCFHGVVIKGTNGLGNHQRPHHAKWSIIFAIHSLMREQPGIIKLF</sequence>
<dbReference type="Proteomes" id="UP000010116">
    <property type="component" value="Unassembled WGS sequence"/>
</dbReference>
<evidence type="ECO:0000313" key="2">
    <source>
        <dbReference type="Proteomes" id="UP000010116"/>
    </source>
</evidence>
<proteinExistence type="predicted"/>